<accession>A0A1I5V837</accession>
<keyword evidence="6" id="KW-1185">Reference proteome</keyword>
<dbReference type="Proteomes" id="UP000182762">
    <property type="component" value="Unassembled WGS sequence"/>
</dbReference>
<dbReference type="SUPFAM" id="SSF53448">
    <property type="entry name" value="Nucleotide-diphospho-sugar transferases"/>
    <property type="match status" value="1"/>
</dbReference>
<dbReference type="Gene3D" id="3.90.550.10">
    <property type="entry name" value="Spore Coat Polysaccharide Biosynthesis Protein SpsA, Chain A"/>
    <property type="match status" value="1"/>
</dbReference>
<name>A0A1I5V837_9BACI</name>
<dbReference type="GO" id="GO:0016740">
    <property type="term" value="F:transferase activity"/>
    <property type="evidence" value="ECO:0007669"/>
    <property type="project" value="UniProtKB-KW"/>
</dbReference>
<evidence type="ECO:0000256" key="2">
    <source>
        <dbReference type="ARBA" id="ARBA00022676"/>
    </source>
</evidence>
<dbReference type="PANTHER" id="PTHR22916">
    <property type="entry name" value="GLYCOSYLTRANSFERASE"/>
    <property type="match status" value="1"/>
</dbReference>
<evidence type="ECO:0000256" key="3">
    <source>
        <dbReference type="ARBA" id="ARBA00022679"/>
    </source>
</evidence>
<keyword evidence="3 5" id="KW-0808">Transferase</keyword>
<evidence type="ECO:0000313" key="6">
    <source>
        <dbReference type="Proteomes" id="UP000182762"/>
    </source>
</evidence>
<protein>
    <submittedName>
        <fullName evidence="5">Glycosyl transferase family 2</fullName>
    </submittedName>
</protein>
<keyword evidence="2" id="KW-0328">Glycosyltransferase</keyword>
<comment type="similarity">
    <text evidence="1">Belongs to the glycosyltransferase 2 family.</text>
</comment>
<sequence length="353" mass="41498">MQRPTISIVIPVYKAELFLNQCIDSILNQTFSDFEIILINDGSPDRCGEICDEYAMKDSRIRVIHKENEGVSVARNTGIDCVTGKFLTFVDSDDWIEPNMLEENVRILEKTESDLLITGIIFEYLNENNSQVRKSSETINATSKRDIGESIILLEKARIFGYAANKIYRTDLIKSEKLKFNKDVTYMEDLLFICEVYRKIKSVHISNKAYYHYCIRGEGSLSSGFTPNLYQTIGEISEQIDSLFKYYNIESKEYPANLPDGYIHGIQTCIYNNYHIDCDWSNKEKRHFLYTILRDQKFIEQMNNFRPSDFYSKLFVKLIRTKSPFLINMVYNYLFNVRYHFTPIYSFIRRKLL</sequence>
<organism evidence="5 6">
    <name type="scientific">Priestia endophytica DSM 13796</name>
    <dbReference type="NCBI Taxonomy" id="1121089"/>
    <lineage>
        <taxon>Bacteria</taxon>
        <taxon>Bacillati</taxon>
        <taxon>Bacillota</taxon>
        <taxon>Bacilli</taxon>
        <taxon>Bacillales</taxon>
        <taxon>Bacillaceae</taxon>
        <taxon>Priestia</taxon>
    </lineage>
</organism>
<evidence type="ECO:0000259" key="4">
    <source>
        <dbReference type="Pfam" id="PF00535"/>
    </source>
</evidence>
<dbReference type="RefSeq" id="WP_061801588.1">
    <property type="nucleotide sequence ID" value="NZ_FOXX01000001.1"/>
</dbReference>
<dbReference type="GeneID" id="93708786"/>
<proteinExistence type="inferred from homology"/>
<evidence type="ECO:0000313" key="5">
    <source>
        <dbReference type="EMBL" id="SFQ03665.1"/>
    </source>
</evidence>
<reference evidence="5 6" key="1">
    <citation type="submission" date="2016-10" db="EMBL/GenBank/DDBJ databases">
        <authorList>
            <person name="Varghese N."/>
            <person name="Submissions S."/>
        </authorList>
    </citation>
    <scope>NUCLEOTIDE SEQUENCE [LARGE SCALE GENOMIC DNA]</scope>
    <source>
        <strain evidence="5 6">DSM 13796</strain>
    </source>
</reference>
<dbReference type="EMBL" id="FOXX01000001">
    <property type="protein sequence ID" value="SFQ03665.1"/>
    <property type="molecule type" value="Genomic_DNA"/>
</dbReference>
<dbReference type="InterPro" id="IPR001173">
    <property type="entry name" value="Glyco_trans_2-like"/>
</dbReference>
<dbReference type="InterPro" id="IPR029044">
    <property type="entry name" value="Nucleotide-diphossugar_trans"/>
</dbReference>
<dbReference type="PANTHER" id="PTHR22916:SF51">
    <property type="entry name" value="GLYCOSYLTRANSFERASE EPSH-RELATED"/>
    <property type="match status" value="1"/>
</dbReference>
<comment type="caution">
    <text evidence="5">The sequence shown here is derived from an EMBL/GenBank/DDBJ whole genome shotgun (WGS) entry which is preliminary data.</text>
</comment>
<feature type="domain" description="Glycosyltransferase 2-like" evidence="4">
    <location>
        <begin position="7"/>
        <end position="136"/>
    </location>
</feature>
<evidence type="ECO:0000256" key="1">
    <source>
        <dbReference type="ARBA" id="ARBA00006739"/>
    </source>
</evidence>
<gene>
    <name evidence="5" type="ORF">SAMN02745910_00005</name>
</gene>
<dbReference type="CDD" id="cd00761">
    <property type="entry name" value="Glyco_tranf_GTA_type"/>
    <property type="match status" value="1"/>
</dbReference>
<dbReference type="Pfam" id="PF00535">
    <property type="entry name" value="Glycos_transf_2"/>
    <property type="match status" value="1"/>
</dbReference>